<dbReference type="EMBL" id="KN831944">
    <property type="protein sequence ID" value="KIO15212.1"/>
    <property type="molecule type" value="Genomic_DNA"/>
</dbReference>
<dbReference type="InterPro" id="IPR007361">
    <property type="entry name" value="DUF427"/>
</dbReference>
<dbReference type="AlphaFoldDB" id="A0A0C3L0A4"/>
<dbReference type="PANTHER" id="PTHR34310">
    <property type="entry name" value="DUF427 DOMAIN PROTEIN (AFU_ORTHOLOGUE AFUA_3G02220)"/>
    <property type="match status" value="1"/>
</dbReference>
<evidence type="ECO:0000313" key="2">
    <source>
        <dbReference type="EMBL" id="KIO15212.1"/>
    </source>
</evidence>
<accession>A0A0C3L0A4</accession>
<dbReference type="InParanoid" id="A0A0C3L0A4"/>
<dbReference type="InterPro" id="IPR038694">
    <property type="entry name" value="DUF427_sf"/>
</dbReference>
<sequence>MTPPFTKPHIEDRGRRVRVLFNGKFIVDTNEAKLVWENPYYPVYYFAKSDLDSPLLRESEKLQGAQVYDLVSSDRVVKGAVTEFTGSNDLAGLLKVAFSAADAWFEEDERIFVHPKDPYKRVDVLQSSRHVRVEIDGVEVASTNRPRFLFETSLRRRTYMPLTDVRLDLLRPSETTTACPYKGVANYYDVVLPNGKVHKDVVWYYRAPLVECIQITGMAAFYDEKVDVWVDGEKQT</sequence>
<name>A0A0C3L0A4_PISTI</name>
<keyword evidence="3" id="KW-1185">Reference proteome</keyword>
<reference evidence="2 3" key="1">
    <citation type="submission" date="2014-04" db="EMBL/GenBank/DDBJ databases">
        <authorList>
            <consortium name="DOE Joint Genome Institute"/>
            <person name="Kuo A."/>
            <person name="Kohler A."/>
            <person name="Costa M.D."/>
            <person name="Nagy L.G."/>
            <person name="Floudas D."/>
            <person name="Copeland A."/>
            <person name="Barry K.W."/>
            <person name="Cichocki N."/>
            <person name="Veneault-Fourrey C."/>
            <person name="LaButti K."/>
            <person name="Lindquist E.A."/>
            <person name="Lipzen A."/>
            <person name="Lundell T."/>
            <person name="Morin E."/>
            <person name="Murat C."/>
            <person name="Sun H."/>
            <person name="Tunlid A."/>
            <person name="Henrissat B."/>
            <person name="Grigoriev I.V."/>
            <person name="Hibbett D.S."/>
            <person name="Martin F."/>
            <person name="Nordberg H.P."/>
            <person name="Cantor M.N."/>
            <person name="Hua S.X."/>
        </authorList>
    </citation>
    <scope>NUCLEOTIDE SEQUENCE [LARGE SCALE GENOMIC DNA]</scope>
    <source>
        <strain evidence="2 3">Marx 270</strain>
    </source>
</reference>
<evidence type="ECO:0000313" key="3">
    <source>
        <dbReference type="Proteomes" id="UP000054217"/>
    </source>
</evidence>
<gene>
    <name evidence="2" type="ORF">M404DRAFT_207999</name>
</gene>
<proteinExistence type="predicted"/>
<dbReference type="Pfam" id="PF04248">
    <property type="entry name" value="NTP_transf_9"/>
    <property type="match status" value="2"/>
</dbReference>
<dbReference type="STRING" id="870435.A0A0C3L0A4"/>
<evidence type="ECO:0000259" key="1">
    <source>
        <dbReference type="Pfam" id="PF04248"/>
    </source>
</evidence>
<dbReference type="OrthoDB" id="18996at2759"/>
<dbReference type="HOGENOM" id="CLU_059611_1_1_1"/>
<protein>
    <recommendedName>
        <fullName evidence="1">DUF427 domain-containing protein</fullName>
    </recommendedName>
</protein>
<dbReference type="Gene3D" id="2.170.150.40">
    <property type="entry name" value="Domain of unknown function (DUF427)"/>
    <property type="match status" value="2"/>
</dbReference>
<dbReference type="PANTHER" id="PTHR34310:SF9">
    <property type="entry name" value="BLR5716 PROTEIN"/>
    <property type="match status" value="1"/>
</dbReference>
<dbReference type="Proteomes" id="UP000054217">
    <property type="component" value="Unassembled WGS sequence"/>
</dbReference>
<organism evidence="2 3">
    <name type="scientific">Pisolithus tinctorius Marx 270</name>
    <dbReference type="NCBI Taxonomy" id="870435"/>
    <lineage>
        <taxon>Eukaryota</taxon>
        <taxon>Fungi</taxon>
        <taxon>Dikarya</taxon>
        <taxon>Basidiomycota</taxon>
        <taxon>Agaricomycotina</taxon>
        <taxon>Agaricomycetes</taxon>
        <taxon>Agaricomycetidae</taxon>
        <taxon>Boletales</taxon>
        <taxon>Sclerodermatineae</taxon>
        <taxon>Pisolithaceae</taxon>
        <taxon>Pisolithus</taxon>
    </lineage>
</organism>
<feature type="domain" description="DUF427" evidence="1">
    <location>
        <begin position="131"/>
        <end position="224"/>
    </location>
</feature>
<reference evidence="3" key="2">
    <citation type="submission" date="2015-01" db="EMBL/GenBank/DDBJ databases">
        <title>Evolutionary Origins and Diversification of the Mycorrhizal Mutualists.</title>
        <authorList>
            <consortium name="DOE Joint Genome Institute"/>
            <consortium name="Mycorrhizal Genomics Consortium"/>
            <person name="Kohler A."/>
            <person name="Kuo A."/>
            <person name="Nagy L.G."/>
            <person name="Floudas D."/>
            <person name="Copeland A."/>
            <person name="Barry K.W."/>
            <person name="Cichocki N."/>
            <person name="Veneault-Fourrey C."/>
            <person name="LaButti K."/>
            <person name="Lindquist E.A."/>
            <person name="Lipzen A."/>
            <person name="Lundell T."/>
            <person name="Morin E."/>
            <person name="Murat C."/>
            <person name="Riley R."/>
            <person name="Ohm R."/>
            <person name="Sun H."/>
            <person name="Tunlid A."/>
            <person name="Henrissat B."/>
            <person name="Grigoriev I.V."/>
            <person name="Hibbett D.S."/>
            <person name="Martin F."/>
        </authorList>
    </citation>
    <scope>NUCLEOTIDE SEQUENCE [LARGE SCALE GENOMIC DNA]</scope>
    <source>
        <strain evidence="3">Marx 270</strain>
    </source>
</reference>
<feature type="domain" description="DUF427" evidence="1">
    <location>
        <begin position="17"/>
        <end position="85"/>
    </location>
</feature>